<dbReference type="Proteomes" id="UP000199225">
    <property type="component" value="Unassembled WGS sequence"/>
</dbReference>
<dbReference type="OrthoDB" id="1901795at2"/>
<sequence>MKWEEIKAWLEQNLTDEQVKEFINSNADEQEITLDKVQQLVKEDKDAKAWMDREKDKHHNRALETWKANNLDSLIEEEVNKKNPQKSPQEMEIEKMRKQMEAMQNEKNREALRNKALNVANEKQIPTDMVDYFLGEDEDSTVENLNFFQEKLNAIVQDQVKNRMDENSYTPPKDNAGNTITREQIEKMSPEEINENWDQVQTVLENEG</sequence>
<proteinExistence type="predicted"/>
<name>A0A1G8WFP1_9BACI</name>
<dbReference type="RefSeq" id="WP_093194788.1">
    <property type="nucleotide sequence ID" value="NZ_FNEV01000015.1"/>
</dbReference>
<accession>A0A1G8WFP1</accession>
<evidence type="ECO:0000313" key="2">
    <source>
        <dbReference type="EMBL" id="SDJ76360.1"/>
    </source>
</evidence>
<feature type="coiled-coil region" evidence="1">
    <location>
        <begin position="86"/>
        <end position="113"/>
    </location>
</feature>
<reference evidence="3" key="1">
    <citation type="submission" date="2016-10" db="EMBL/GenBank/DDBJ databases">
        <authorList>
            <person name="Varghese N."/>
            <person name="Submissions S."/>
        </authorList>
    </citation>
    <scope>NUCLEOTIDE SEQUENCE [LARGE SCALE GENOMIC DNA]</scope>
    <source>
        <strain evidence="3">DSM 4771</strain>
    </source>
</reference>
<dbReference type="Pfam" id="PF14265">
    <property type="entry name" value="DUF4355"/>
    <property type="match status" value="1"/>
</dbReference>
<dbReference type="AlphaFoldDB" id="A0A1G8WFP1"/>
<dbReference type="InterPro" id="IPR025580">
    <property type="entry name" value="Gp46"/>
</dbReference>
<dbReference type="STRING" id="86666.SAMN04490247_3137"/>
<dbReference type="EMBL" id="FNEV01000015">
    <property type="protein sequence ID" value="SDJ76360.1"/>
    <property type="molecule type" value="Genomic_DNA"/>
</dbReference>
<gene>
    <name evidence="2" type="ORF">SAMN04490247_3137</name>
</gene>
<keyword evidence="3" id="KW-1185">Reference proteome</keyword>
<evidence type="ECO:0000256" key="1">
    <source>
        <dbReference type="SAM" id="Coils"/>
    </source>
</evidence>
<protein>
    <recommendedName>
        <fullName evidence="4">DUF4355 domain-containing protein</fullName>
    </recommendedName>
</protein>
<keyword evidence="1" id="KW-0175">Coiled coil</keyword>
<organism evidence="2 3">
    <name type="scientific">Salimicrobium halophilum</name>
    <dbReference type="NCBI Taxonomy" id="86666"/>
    <lineage>
        <taxon>Bacteria</taxon>
        <taxon>Bacillati</taxon>
        <taxon>Bacillota</taxon>
        <taxon>Bacilli</taxon>
        <taxon>Bacillales</taxon>
        <taxon>Bacillaceae</taxon>
        <taxon>Salimicrobium</taxon>
    </lineage>
</organism>
<evidence type="ECO:0008006" key="4">
    <source>
        <dbReference type="Google" id="ProtNLM"/>
    </source>
</evidence>
<evidence type="ECO:0000313" key="3">
    <source>
        <dbReference type="Proteomes" id="UP000199225"/>
    </source>
</evidence>